<gene>
    <name evidence="2" type="ORF">CKM354_001180500</name>
</gene>
<evidence type="ECO:0000313" key="2">
    <source>
        <dbReference type="EMBL" id="GIZ48755.1"/>
    </source>
</evidence>
<proteinExistence type="predicted"/>
<feature type="region of interest" description="Disordered" evidence="1">
    <location>
        <begin position="1"/>
        <end position="34"/>
    </location>
</feature>
<evidence type="ECO:0000313" key="3">
    <source>
        <dbReference type="Proteomes" id="UP000825890"/>
    </source>
</evidence>
<comment type="caution">
    <text evidence="2">The sequence shown here is derived from an EMBL/GenBank/DDBJ whole genome shotgun (WGS) entry which is preliminary data.</text>
</comment>
<protein>
    <submittedName>
        <fullName evidence="2">Uncharacterized protein</fullName>
    </submittedName>
</protein>
<sequence length="179" mass="19810">MASSPSSNEPKQHTNSIPTVTSSPHTPLSPERKYTLPNRKDQIHRQLLSFLEPGIFAHNTLLPTQSLQRSNTLEAMASASERWAADPAVREVLPSQNLTEIEQCLIAGIVPQAFIRDEVEAARGKAPRDKRTADVFCQGGEEHGVKVRDFAVVEQKVDMGEEALMVAQDVGIKEERKET</sequence>
<evidence type="ECO:0000256" key="1">
    <source>
        <dbReference type="SAM" id="MobiDB-lite"/>
    </source>
</evidence>
<dbReference type="RefSeq" id="XP_044663242.1">
    <property type="nucleotide sequence ID" value="XM_044807307.1"/>
</dbReference>
<dbReference type="EMBL" id="BOLY01000008">
    <property type="protein sequence ID" value="GIZ48755.1"/>
    <property type="molecule type" value="Genomic_DNA"/>
</dbReference>
<dbReference type="Proteomes" id="UP000825890">
    <property type="component" value="Unassembled WGS sequence"/>
</dbReference>
<feature type="compositionally biased region" description="Polar residues" evidence="1">
    <location>
        <begin position="1"/>
        <end position="26"/>
    </location>
</feature>
<dbReference type="AlphaFoldDB" id="A0A9P3CXM0"/>
<reference evidence="2 3" key="1">
    <citation type="submission" date="2021-01" db="EMBL/GenBank/DDBJ databases">
        <title>Cercospora kikuchii MAFF 305040 whole genome shotgun sequence.</title>
        <authorList>
            <person name="Kashiwa T."/>
            <person name="Suzuki T."/>
        </authorList>
    </citation>
    <scope>NUCLEOTIDE SEQUENCE [LARGE SCALE GENOMIC DNA]</scope>
    <source>
        <strain evidence="2 3">MAFF 305040</strain>
    </source>
</reference>
<organism evidence="2 3">
    <name type="scientific">Cercospora kikuchii</name>
    <dbReference type="NCBI Taxonomy" id="84275"/>
    <lineage>
        <taxon>Eukaryota</taxon>
        <taxon>Fungi</taxon>
        <taxon>Dikarya</taxon>
        <taxon>Ascomycota</taxon>
        <taxon>Pezizomycotina</taxon>
        <taxon>Dothideomycetes</taxon>
        <taxon>Dothideomycetidae</taxon>
        <taxon>Mycosphaerellales</taxon>
        <taxon>Mycosphaerellaceae</taxon>
        <taxon>Cercospora</taxon>
    </lineage>
</organism>
<accession>A0A9P3CXM0</accession>
<dbReference type="OrthoDB" id="3639245at2759"/>
<name>A0A9P3CXM0_9PEZI</name>
<dbReference type="GeneID" id="68297380"/>
<keyword evidence="3" id="KW-1185">Reference proteome</keyword>